<dbReference type="GO" id="GO:0000981">
    <property type="term" value="F:DNA-binding transcription factor activity, RNA polymerase II-specific"/>
    <property type="evidence" value="ECO:0007669"/>
    <property type="project" value="InterPro"/>
</dbReference>
<evidence type="ECO:0000259" key="9">
    <source>
        <dbReference type="PROSITE" id="PS50048"/>
    </source>
</evidence>
<dbReference type="RefSeq" id="XP_056557125.1">
    <property type="nucleotide sequence ID" value="XM_056698600.1"/>
</dbReference>
<dbReference type="CDD" id="cd12148">
    <property type="entry name" value="fungal_TF_MHR"/>
    <property type="match status" value="1"/>
</dbReference>
<dbReference type="OrthoDB" id="2154091at2759"/>
<dbReference type="PANTHER" id="PTHR31313:SF77">
    <property type="entry name" value="ZN(II)2CYS6 TRANSCRIPTION FACTOR (EUROFUNG)"/>
    <property type="match status" value="1"/>
</dbReference>
<feature type="region of interest" description="Disordered" evidence="8">
    <location>
        <begin position="104"/>
        <end position="153"/>
    </location>
</feature>
<dbReference type="GeneID" id="81437779"/>
<reference evidence="10" key="1">
    <citation type="submission" date="2022-11" db="EMBL/GenBank/DDBJ databases">
        <authorList>
            <person name="Petersen C."/>
        </authorList>
    </citation>
    <scope>NUCLEOTIDE SEQUENCE</scope>
    <source>
        <strain evidence="10">IBT 29864</strain>
    </source>
</reference>
<dbReference type="GO" id="GO:0008270">
    <property type="term" value="F:zinc ion binding"/>
    <property type="evidence" value="ECO:0007669"/>
    <property type="project" value="InterPro"/>
</dbReference>
<evidence type="ECO:0000256" key="5">
    <source>
        <dbReference type="ARBA" id="ARBA00023125"/>
    </source>
</evidence>
<evidence type="ECO:0000256" key="8">
    <source>
        <dbReference type="SAM" id="MobiDB-lite"/>
    </source>
</evidence>
<dbReference type="InterPro" id="IPR001138">
    <property type="entry name" value="Zn2Cys6_DnaBD"/>
</dbReference>
<feature type="domain" description="Zn(2)-C6 fungal-type" evidence="9">
    <location>
        <begin position="25"/>
        <end position="55"/>
    </location>
</feature>
<dbReference type="InterPro" id="IPR036864">
    <property type="entry name" value="Zn2-C6_fun-type_DNA-bd_sf"/>
</dbReference>
<evidence type="ECO:0000256" key="7">
    <source>
        <dbReference type="ARBA" id="ARBA00023242"/>
    </source>
</evidence>
<evidence type="ECO:0000313" key="10">
    <source>
        <dbReference type="EMBL" id="KAJ5378262.1"/>
    </source>
</evidence>
<dbReference type="Gene3D" id="4.10.240.10">
    <property type="entry name" value="Zn(2)-C6 fungal-type DNA-binding domain"/>
    <property type="match status" value="1"/>
</dbReference>
<dbReference type="GO" id="GO:0005634">
    <property type="term" value="C:nucleus"/>
    <property type="evidence" value="ECO:0007669"/>
    <property type="project" value="UniProtKB-SubCell"/>
</dbReference>
<evidence type="ECO:0000313" key="11">
    <source>
        <dbReference type="Proteomes" id="UP001147782"/>
    </source>
</evidence>
<protein>
    <recommendedName>
        <fullName evidence="9">Zn(2)-C6 fungal-type domain-containing protein</fullName>
    </recommendedName>
</protein>
<name>A0A9W9SGL9_9EURO</name>
<dbReference type="Pfam" id="PF00172">
    <property type="entry name" value="Zn_clus"/>
    <property type="match status" value="1"/>
</dbReference>
<dbReference type="SMART" id="SM00066">
    <property type="entry name" value="GAL4"/>
    <property type="match status" value="1"/>
</dbReference>
<dbReference type="EMBL" id="JAPZBS010000004">
    <property type="protein sequence ID" value="KAJ5378262.1"/>
    <property type="molecule type" value="Genomic_DNA"/>
</dbReference>
<evidence type="ECO:0000256" key="2">
    <source>
        <dbReference type="ARBA" id="ARBA00022723"/>
    </source>
</evidence>
<dbReference type="PROSITE" id="PS50048">
    <property type="entry name" value="ZN2_CY6_FUNGAL_2"/>
    <property type="match status" value="1"/>
</dbReference>
<keyword evidence="11" id="KW-1185">Reference proteome</keyword>
<reference evidence="10" key="2">
    <citation type="journal article" date="2023" name="IMA Fungus">
        <title>Comparative genomic study of the Penicillium genus elucidates a diverse pangenome and 15 lateral gene transfer events.</title>
        <authorList>
            <person name="Petersen C."/>
            <person name="Sorensen T."/>
            <person name="Nielsen M.R."/>
            <person name="Sondergaard T.E."/>
            <person name="Sorensen J.L."/>
            <person name="Fitzpatrick D.A."/>
            <person name="Frisvad J.C."/>
            <person name="Nielsen K.L."/>
        </authorList>
    </citation>
    <scope>NUCLEOTIDE SEQUENCE</scope>
    <source>
        <strain evidence="10">IBT 29864</strain>
    </source>
</reference>
<proteinExistence type="predicted"/>
<gene>
    <name evidence="10" type="ORF">N7496_005671</name>
</gene>
<keyword evidence="6" id="KW-0804">Transcription</keyword>
<dbReference type="PROSITE" id="PS00463">
    <property type="entry name" value="ZN2_CY6_FUNGAL_1"/>
    <property type="match status" value="1"/>
</dbReference>
<dbReference type="SUPFAM" id="SSF57701">
    <property type="entry name" value="Zn2/Cys6 DNA-binding domain"/>
    <property type="match status" value="1"/>
</dbReference>
<dbReference type="GO" id="GO:0003677">
    <property type="term" value="F:DNA binding"/>
    <property type="evidence" value="ECO:0007669"/>
    <property type="project" value="UniProtKB-KW"/>
</dbReference>
<keyword evidence="2" id="KW-0479">Metal-binding</keyword>
<sequence>MDEGTTGPQLELDMRARKTKHITRACVGCRKRKTKCDGAKPRCANCALYQQACTFSPTIDKRKMASKERVSMMVAYIQDLEALVITNGLDLPSSRPDILLPPVAPSAPADIQPRESTKAFPTWPASEDQAQMLGDRSSVPSTEDSPATHCGLSVSTESSSVLNTLSDRIGSLQVAEDGQLRFFGPTSNLHISHVGPFPLFNSNIRSVHRTEELVLKAAGVDHHVDEELEDHLTKLYFAWENPNIPIVDERTYYEEKMRYRKLDQDSHRYSEVLMNAMCAIGAALTSRYRPDLPESLVDFFATRAKALLEVEMDSPTLSTVQSLGILSGVEALLTRDARGWLYSGMAMRLAIDLGLHVDPTPFVERGVMDMNENVEPPPRPANLSDTNKMWSPYVDENRSSTDWECRSCLDEVAQATIDLCSKMSSIRKVLYNAPKDGPLDMQRLHNFATKTRHELDAWQAQLPEGLCVDITQAECVYPPHVLQLHMQLHALRIIVDRPFVLSDAATSALAPDQISESRESCNGAALGITKLVQIFRRHYSLRRVNIQAVHLIFTAMLVHVHNACLSEDYEICHAAQRHLEICSQALGEIGQAYKNALRALEVITSIKSSLLLIQRRAMNPWAELMNQPGFINSMVASGQPQSTVPVLNSEAQLPRSTGDFGTDGLQGVDLLRGLGLEVPNTSLAGQVVLLEQWPWNSLSASLAPSNAEEDLPDVNLG</sequence>
<evidence type="ECO:0000256" key="3">
    <source>
        <dbReference type="ARBA" id="ARBA00022833"/>
    </source>
</evidence>
<dbReference type="InterPro" id="IPR051615">
    <property type="entry name" value="Transcr_Regulatory_Elem"/>
</dbReference>
<evidence type="ECO:0000256" key="6">
    <source>
        <dbReference type="ARBA" id="ARBA00023163"/>
    </source>
</evidence>
<evidence type="ECO:0000256" key="1">
    <source>
        <dbReference type="ARBA" id="ARBA00004123"/>
    </source>
</evidence>
<dbReference type="Proteomes" id="UP001147782">
    <property type="component" value="Unassembled WGS sequence"/>
</dbReference>
<organism evidence="10 11">
    <name type="scientific">Penicillium cataractarum</name>
    <dbReference type="NCBI Taxonomy" id="2100454"/>
    <lineage>
        <taxon>Eukaryota</taxon>
        <taxon>Fungi</taxon>
        <taxon>Dikarya</taxon>
        <taxon>Ascomycota</taxon>
        <taxon>Pezizomycotina</taxon>
        <taxon>Eurotiomycetes</taxon>
        <taxon>Eurotiomycetidae</taxon>
        <taxon>Eurotiales</taxon>
        <taxon>Aspergillaceae</taxon>
        <taxon>Penicillium</taxon>
    </lineage>
</organism>
<keyword evidence="5" id="KW-0238">DNA-binding</keyword>
<keyword evidence="3" id="KW-0862">Zinc</keyword>
<dbReference type="PANTHER" id="PTHR31313">
    <property type="entry name" value="TY1 ENHANCER ACTIVATOR"/>
    <property type="match status" value="1"/>
</dbReference>
<dbReference type="Pfam" id="PF04082">
    <property type="entry name" value="Fungal_trans"/>
    <property type="match status" value="1"/>
</dbReference>
<dbReference type="AlphaFoldDB" id="A0A9W9SGL9"/>
<dbReference type="InterPro" id="IPR007219">
    <property type="entry name" value="XnlR_reg_dom"/>
</dbReference>
<dbReference type="GO" id="GO:0006351">
    <property type="term" value="P:DNA-templated transcription"/>
    <property type="evidence" value="ECO:0007669"/>
    <property type="project" value="InterPro"/>
</dbReference>
<comment type="subcellular location">
    <subcellularLocation>
        <location evidence="1">Nucleus</location>
    </subcellularLocation>
</comment>
<accession>A0A9W9SGL9</accession>
<evidence type="ECO:0000256" key="4">
    <source>
        <dbReference type="ARBA" id="ARBA00023015"/>
    </source>
</evidence>
<comment type="caution">
    <text evidence="10">The sequence shown here is derived from an EMBL/GenBank/DDBJ whole genome shotgun (WGS) entry which is preliminary data.</text>
</comment>
<keyword evidence="7" id="KW-0539">Nucleus</keyword>
<keyword evidence="4" id="KW-0805">Transcription regulation</keyword>
<dbReference type="CDD" id="cd00067">
    <property type="entry name" value="GAL4"/>
    <property type="match status" value="1"/>
</dbReference>